<comment type="catalytic activity">
    <reaction evidence="9 10">
        <text>propanoyl-CoA + phosphate = propanoyl phosphate + CoA</text>
        <dbReference type="Rhea" id="RHEA:28046"/>
        <dbReference type="ChEBI" id="CHEBI:43474"/>
        <dbReference type="ChEBI" id="CHEBI:57287"/>
        <dbReference type="ChEBI" id="CHEBI:57392"/>
        <dbReference type="ChEBI" id="CHEBI:58933"/>
        <dbReference type="EC" id="2.3.1.222"/>
    </reaction>
</comment>
<dbReference type="InterPro" id="IPR008300">
    <property type="entry name" value="PTAC"/>
</dbReference>
<dbReference type="Pfam" id="PF06130">
    <property type="entry name" value="PTAC"/>
    <property type="match status" value="1"/>
</dbReference>
<dbReference type="Proteomes" id="UP000184241">
    <property type="component" value="Unassembled WGS sequence"/>
</dbReference>
<comment type="similarity">
    <text evidence="2 10">Belongs to the PduL family.</text>
</comment>
<protein>
    <recommendedName>
        <fullName evidence="4 10">Phosphate propanoyltransferase</fullName>
        <ecNumber evidence="3 10">2.3.1.222</ecNumber>
    </recommendedName>
</protein>
<evidence type="ECO:0000256" key="1">
    <source>
        <dbReference type="ARBA" id="ARBA00001947"/>
    </source>
</evidence>
<sequence>METEKFVKLITQIVVDKMKDIESYKIPIGVSNRHIHVSQKDLDKLFGEGYNLTKKGDLKQPGQFAANETVTIRGPKGEFENVRILGPVREESQVEISITDSFRLGVRPPIKESGQLENTPGLEIIGPKGIVEIPQGTIIALRHIHMTPEQAAKIGVKDKDVVEVETFGDRQGVLGNVLIRVSNKYSLEMHVDVDEANACSLKNNDFVILRKI</sequence>
<dbReference type="GO" id="GO:0046872">
    <property type="term" value="F:metal ion binding"/>
    <property type="evidence" value="ECO:0007669"/>
    <property type="project" value="UniProtKB-KW"/>
</dbReference>
<keyword evidence="5 10" id="KW-0808">Transferase</keyword>
<evidence type="ECO:0000256" key="3">
    <source>
        <dbReference type="ARBA" id="ARBA00012206"/>
    </source>
</evidence>
<dbReference type="PANTHER" id="PTHR39453">
    <property type="entry name" value="PHOSPHATE PROPANOYLTRANSFERASE"/>
    <property type="match status" value="1"/>
</dbReference>
<dbReference type="EMBL" id="FQXU01000005">
    <property type="protein sequence ID" value="SHI02582.1"/>
    <property type="molecule type" value="Genomic_DNA"/>
</dbReference>
<evidence type="ECO:0000313" key="11">
    <source>
        <dbReference type="EMBL" id="SHI02582.1"/>
    </source>
</evidence>
<reference evidence="11 12" key="1">
    <citation type="submission" date="2016-11" db="EMBL/GenBank/DDBJ databases">
        <authorList>
            <person name="Jaros S."/>
            <person name="Januszkiewicz K."/>
            <person name="Wedrychowicz H."/>
        </authorList>
    </citation>
    <scope>NUCLEOTIDE SEQUENCE [LARGE SCALE GENOMIC DNA]</scope>
    <source>
        <strain evidence="11 12">DSM 6191</strain>
    </source>
</reference>
<dbReference type="EC" id="2.3.1.222" evidence="3 10"/>
<comment type="cofactor">
    <cofactor evidence="1">
        <name>Zn(2+)</name>
        <dbReference type="ChEBI" id="CHEBI:29105"/>
    </cofactor>
</comment>
<evidence type="ECO:0000256" key="6">
    <source>
        <dbReference type="ARBA" id="ARBA00022723"/>
    </source>
</evidence>
<evidence type="ECO:0000313" key="12">
    <source>
        <dbReference type="Proteomes" id="UP000184241"/>
    </source>
</evidence>
<dbReference type="RefSeq" id="WP_073018920.1">
    <property type="nucleotide sequence ID" value="NZ_FQXU01000005.1"/>
</dbReference>
<organism evidence="11 12">
    <name type="scientific">Clostridium intestinale DSM 6191</name>
    <dbReference type="NCBI Taxonomy" id="1121320"/>
    <lineage>
        <taxon>Bacteria</taxon>
        <taxon>Bacillati</taxon>
        <taxon>Bacillota</taxon>
        <taxon>Clostridia</taxon>
        <taxon>Eubacteriales</taxon>
        <taxon>Clostridiaceae</taxon>
        <taxon>Clostridium</taxon>
    </lineage>
</organism>
<evidence type="ECO:0000256" key="2">
    <source>
        <dbReference type="ARBA" id="ARBA00007342"/>
    </source>
</evidence>
<keyword evidence="7" id="KW-0862">Zinc</keyword>
<evidence type="ECO:0000256" key="5">
    <source>
        <dbReference type="ARBA" id="ARBA00022679"/>
    </source>
</evidence>
<name>A0A1M5XSB4_9CLOT</name>
<comment type="pathway">
    <text evidence="10">Polyol metabolism; 1,2-propanediol degradation.</text>
</comment>
<comment type="function">
    <text evidence="10">Involved in 1,2-propanediol (1,2-PD) degradation by catalyzing the conversion of propanoyl-CoA to propanoyl-phosphate.</text>
</comment>
<proteinExistence type="inferred from homology"/>
<evidence type="ECO:0000256" key="4">
    <source>
        <dbReference type="ARBA" id="ARBA00020837"/>
    </source>
</evidence>
<evidence type="ECO:0000256" key="8">
    <source>
        <dbReference type="ARBA" id="ARBA00023315"/>
    </source>
</evidence>
<dbReference type="GO" id="GO:0016747">
    <property type="term" value="F:acyltransferase activity, transferring groups other than amino-acyl groups"/>
    <property type="evidence" value="ECO:0007669"/>
    <property type="project" value="InterPro"/>
</dbReference>
<dbReference type="UniPathway" id="UPA00621"/>
<dbReference type="NCBIfam" id="NF011652">
    <property type="entry name" value="PRK15070.1"/>
    <property type="match status" value="1"/>
</dbReference>
<evidence type="ECO:0000256" key="10">
    <source>
        <dbReference type="PIRNR" id="PIRNR010130"/>
    </source>
</evidence>
<keyword evidence="6" id="KW-0479">Metal-binding</keyword>
<keyword evidence="8 10" id="KW-0012">Acyltransferase</keyword>
<accession>A0A1M5XSB4</accession>
<evidence type="ECO:0000256" key="7">
    <source>
        <dbReference type="ARBA" id="ARBA00022833"/>
    </source>
</evidence>
<gene>
    <name evidence="11" type="ORF">SAMN02745941_01603</name>
</gene>
<dbReference type="PANTHER" id="PTHR39453:SF1">
    <property type="entry name" value="PHOSPHATE PROPANOYLTRANSFERASE"/>
    <property type="match status" value="1"/>
</dbReference>
<dbReference type="AlphaFoldDB" id="A0A1M5XSB4"/>
<dbReference type="PIRSF" id="PIRSF010130">
    <property type="entry name" value="PduL"/>
    <property type="match status" value="1"/>
</dbReference>
<dbReference type="GO" id="GO:0051144">
    <property type="term" value="P:1,2-propanediol catabolic process"/>
    <property type="evidence" value="ECO:0007669"/>
    <property type="project" value="UniProtKB-UniPathway"/>
</dbReference>
<evidence type="ECO:0000256" key="9">
    <source>
        <dbReference type="ARBA" id="ARBA00047589"/>
    </source>
</evidence>